<name>A0A6A6C006_ZASCE</name>
<proteinExistence type="predicted"/>
<dbReference type="PANTHER" id="PTHR24124">
    <property type="entry name" value="ANKYRIN REPEAT FAMILY A"/>
    <property type="match status" value="1"/>
</dbReference>
<evidence type="ECO:0000313" key="5">
    <source>
        <dbReference type="Proteomes" id="UP000799537"/>
    </source>
</evidence>
<dbReference type="PROSITE" id="PS50297">
    <property type="entry name" value="ANK_REP_REGION"/>
    <property type="match status" value="1"/>
</dbReference>
<dbReference type="SUPFAM" id="SSF48403">
    <property type="entry name" value="Ankyrin repeat"/>
    <property type="match status" value="1"/>
</dbReference>
<gene>
    <name evidence="4" type="ORF">M409DRAFT_30311</name>
</gene>
<keyword evidence="5" id="KW-1185">Reference proteome</keyword>
<evidence type="ECO:0000256" key="2">
    <source>
        <dbReference type="ARBA" id="ARBA00023043"/>
    </source>
</evidence>
<dbReference type="Proteomes" id="UP000799537">
    <property type="component" value="Unassembled WGS sequence"/>
</dbReference>
<dbReference type="Gene3D" id="1.25.40.20">
    <property type="entry name" value="Ankyrin repeat-containing domain"/>
    <property type="match status" value="1"/>
</dbReference>
<dbReference type="EMBL" id="ML993641">
    <property type="protein sequence ID" value="KAF2159172.1"/>
    <property type="molecule type" value="Genomic_DNA"/>
</dbReference>
<keyword evidence="2 3" id="KW-0040">ANK repeat</keyword>
<evidence type="ECO:0000313" key="4">
    <source>
        <dbReference type="EMBL" id="KAF2159172.1"/>
    </source>
</evidence>
<dbReference type="AlphaFoldDB" id="A0A6A6C006"/>
<dbReference type="PANTHER" id="PTHR24124:SF14">
    <property type="entry name" value="CHROMOSOME UNDETERMINED SCAFFOLD_25, WHOLE GENOME SHOTGUN SEQUENCE"/>
    <property type="match status" value="1"/>
</dbReference>
<dbReference type="InterPro" id="IPR002110">
    <property type="entry name" value="Ankyrin_rpt"/>
</dbReference>
<accession>A0A6A6C006</accession>
<dbReference type="InterPro" id="IPR036770">
    <property type="entry name" value="Ankyrin_rpt-contain_sf"/>
</dbReference>
<feature type="repeat" description="ANK" evidence="3">
    <location>
        <begin position="18"/>
        <end position="50"/>
    </location>
</feature>
<dbReference type="GO" id="GO:0005634">
    <property type="term" value="C:nucleus"/>
    <property type="evidence" value="ECO:0007669"/>
    <property type="project" value="TreeGrafter"/>
</dbReference>
<protein>
    <submittedName>
        <fullName evidence="4">Uncharacterized protein</fullName>
    </submittedName>
</protein>
<dbReference type="PROSITE" id="PS50088">
    <property type="entry name" value="ANK_REPEAT"/>
    <property type="match status" value="1"/>
</dbReference>
<reference evidence="4" key="1">
    <citation type="journal article" date="2020" name="Stud. Mycol.">
        <title>101 Dothideomycetes genomes: a test case for predicting lifestyles and emergence of pathogens.</title>
        <authorList>
            <person name="Haridas S."/>
            <person name="Albert R."/>
            <person name="Binder M."/>
            <person name="Bloem J."/>
            <person name="Labutti K."/>
            <person name="Salamov A."/>
            <person name="Andreopoulos B."/>
            <person name="Baker S."/>
            <person name="Barry K."/>
            <person name="Bills G."/>
            <person name="Bluhm B."/>
            <person name="Cannon C."/>
            <person name="Castanera R."/>
            <person name="Culley D."/>
            <person name="Daum C."/>
            <person name="Ezra D."/>
            <person name="Gonzalez J."/>
            <person name="Henrissat B."/>
            <person name="Kuo A."/>
            <person name="Liang C."/>
            <person name="Lipzen A."/>
            <person name="Lutzoni F."/>
            <person name="Magnuson J."/>
            <person name="Mondo S."/>
            <person name="Nolan M."/>
            <person name="Ohm R."/>
            <person name="Pangilinan J."/>
            <person name="Park H.-J."/>
            <person name="Ramirez L."/>
            <person name="Alfaro M."/>
            <person name="Sun H."/>
            <person name="Tritt A."/>
            <person name="Yoshinaga Y."/>
            <person name="Zwiers L.-H."/>
            <person name="Turgeon B."/>
            <person name="Goodwin S."/>
            <person name="Spatafora J."/>
            <person name="Crous P."/>
            <person name="Grigoriev I."/>
        </authorList>
    </citation>
    <scope>NUCLEOTIDE SEQUENCE</scope>
    <source>
        <strain evidence="4">ATCC 36951</strain>
    </source>
</reference>
<dbReference type="RefSeq" id="XP_033660061.1">
    <property type="nucleotide sequence ID" value="XM_033809863.1"/>
</dbReference>
<evidence type="ECO:0000256" key="3">
    <source>
        <dbReference type="PROSITE-ProRule" id="PRU00023"/>
    </source>
</evidence>
<evidence type="ECO:0000256" key="1">
    <source>
        <dbReference type="ARBA" id="ARBA00022737"/>
    </source>
</evidence>
<dbReference type="OrthoDB" id="341259at2759"/>
<keyword evidence="1" id="KW-0677">Repeat</keyword>
<sequence>MGVLLAREEIDINARDWQGCTTLSLAVQSRHRDFTLLLLEYGADPNIKDDKGQVPIQKLFDDKIGEYSITCSREEVDGDSLEDYYHGERGQAGWHFVSRSRRIDIMKSLDQEEIFQALVREGADLDTLDINDRNLLMLACLRGNSVLAANLLYAVGG</sequence>
<dbReference type="Pfam" id="PF13857">
    <property type="entry name" value="Ank_5"/>
    <property type="match status" value="1"/>
</dbReference>
<dbReference type="GeneID" id="54563135"/>
<organism evidence="4 5">
    <name type="scientific">Zasmidium cellare ATCC 36951</name>
    <dbReference type="NCBI Taxonomy" id="1080233"/>
    <lineage>
        <taxon>Eukaryota</taxon>
        <taxon>Fungi</taxon>
        <taxon>Dikarya</taxon>
        <taxon>Ascomycota</taxon>
        <taxon>Pezizomycotina</taxon>
        <taxon>Dothideomycetes</taxon>
        <taxon>Dothideomycetidae</taxon>
        <taxon>Mycosphaerellales</taxon>
        <taxon>Mycosphaerellaceae</taxon>
        <taxon>Zasmidium</taxon>
    </lineage>
</organism>
<dbReference type="GO" id="GO:0010468">
    <property type="term" value="P:regulation of gene expression"/>
    <property type="evidence" value="ECO:0007669"/>
    <property type="project" value="TreeGrafter"/>
</dbReference>